<dbReference type="GO" id="GO:0000287">
    <property type="term" value="F:magnesium ion binding"/>
    <property type="evidence" value="ECO:0007669"/>
    <property type="project" value="UniProtKB-UniRule"/>
</dbReference>
<accession>F3Z463</accession>
<evidence type="ECO:0000313" key="15">
    <source>
        <dbReference type="Proteomes" id="UP000007844"/>
    </source>
</evidence>
<feature type="domain" description="Thiamine phosphate synthase/TenI" evidence="13">
    <location>
        <begin position="9"/>
        <end position="191"/>
    </location>
</feature>
<comment type="cofactor">
    <cofactor evidence="10">
        <name>Mg(2+)</name>
        <dbReference type="ChEBI" id="CHEBI:18420"/>
    </cofactor>
    <text evidence="10">Binds 1 Mg(2+) ion per subunit.</text>
</comment>
<organism evidence="14 15">
    <name type="scientific">Desulfocurvibacter africanus subsp. africanus str. Walvis Bay</name>
    <dbReference type="NCBI Taxonomy" id="690850"/>
    <lineage>
        <taxon>Bacteria</taxon>
        <taxon>Pseudomonadati</taxon>
        <taxon>Thermodesulfobacteriota</taxon>
        <taxon>Desulfovibrionia</taxon>
        <taxon>Desulfovibrionales</taxon>
        <taxon>Desulfovibrionaceae</taxon>
        <taxon>Desulfocurvibacter</taxon>
    </lineage>
</organism>
<dbReference type="NCBIfam" id="TIGR00693">
    <property type="entry name" value="thiE"/>
    <property type="match status" value="1"/>
</dbReference>
<comment type="catalytic activity">
    <reaction evidence="7 10 11">
        <text>4-methyl-5-(2-phosphooxyethyl)-thiazole + 4-amino-2-methyl-5-(diphosphooxymethyl)pyrimidine + H(+) = thiamine phosphate + diphosphate</text>
        <dbReference type="Rhea" id="RHEA:22328"/>
        <dbReference type="ChEBI" id="CHEBI:15378"/>
        <dbReference type="ChEBI" id="CHEBI:33019"/>
        <dbReference type="ChEBI" id="CHEBI:37575"/>
        <dbReference type="ChEBI" id="CHEBI:57841"/>
        <dbReference type="ChEBI" id="CHEBI:58296"/>
        <dbReference type="EC" id="2.5.1.3"/>
    </reaction>
</comment>
<dbReference type="SUPFAM" id="SSF51391">
    <property type="entry name" value="Thiamin phosphate synthase"/>
    <property type="match status" value="1"/>
</dbReference>
<evidence type="ECO:0000256" key="8">
    <source>
        <dbReference type="ARBA" id="ARBA00047851"/>
    </source>
</evidence>
<dbReference type="GO" id="GO:0009229">
    <property type="term" value="P:thiamine diphosphate biosynthetic process"/>
    <property type="evidence" value="ECO:0007669"/>
    <property type="project" value="UniProtKB-UniRule"/>
</dbReference>
<dbReference type="PANTHER" id="PTHR20857:SF15">
    <property type="entry name" value="THIAMINE-PHOSPHATE SYNTHASE"/>
    <property type="match status" value="1"/>
</dbReference>
<comment type="catalytic activity">
    <reaction evidence="9 10 11">
        <text>2-[(2R,5Z)-2-carboxy-4-methylthiazol-5(2H)-ylidene]ethyl phosphate + 4-amino-2-methyl-5-(diphosphooxymethyl)pyrimidine + 2 H(+) = thiamine phosphate + CO2 + diphosphate</text>
        <dbReference type="Rhea" id="RHEA:47844"/>
        <dbReference type="ChEBI" id="CHEBI:15378"/>
        <dbReference type="ChEBI" id="CHEBI:16526"/>
        <dbReference type="ChEBI" id="CHEBI:33019"/>
        <dbReference type="ChEBI" id="CHEBI:37575"/>
        <dbReference type="ChEBI" id="CHEBI:57841"/>
        <dbReference type="ChEBI" id="CHEBI:62899"/>
        <dbReference type="EC" id="2.5.1.3"/>
    </reaction>
</comment>
<evidence type="ECO:0000256" key="10">
    <source>
        <dbReference type="HAMAP-Rule" id="MF_00097"/>
    </source>
</evidence>
<comment type="catalytic activity">
    <reaction evidence="8 10 11">
        <text>2-(2-carboxy-4-methylthiazol-5-yl)ethyl phosphate + 4-amino-2-methyl-5-(diphosphooxymethyl)pyrimidine + 2 H(+) = thiamine phosphate + CO2 + diphosphate</text>
        <dbReference type="Rhea" id="RHEA:47848"/>
        <dbReference type="ChEBI" id="CHEBI:15378"/>
        <dbReference type="ChEBI" id="CHEBI:16526"/>
        <dbReference type="ChEBI" id="CHEBI:33019"/>
        <dbReference type="ChEBI" id="CHEBI:37575"/>
        <dbReference type="ChEBI" id="CHEBI:57841"/>
        <dbReference type="ChEBI" id="CHEBI:62890"/>
        <dbReference type="EC" id="2.5.1.3"/>
    </reaction>
</comment>
<feature type="binding site" evidence="10">
    <location>
        <position position="72"/>
    </location>
    <ligand>
        <name>Mg(2+)</name>
        <dbReference type="ChEBI" id="CHEBI:18420"/>
    </ligand>
</feature>
<dbReference type="EMBL" id="CP003221">
    <property type="protein sequence ID" value="EGJ51605.1"/>
    <property type="molecule type" value="Genomic_DNA"/>
</dbReference>
<feature type="binding site" evidence="10">
    <location>
        <position position="139"/>
    </location>
    <ligand>
        <name>4-amino-2-methyl-5-(diphosphooxymethyl)pyrimidine</name>
        <dbReference type="ChEBI" id="CHEBI:57841"/>
    </ligand>
</feature>
<dbReference type="Proteomes" id="UP000007844">
    <property type="component" value="Chromosome"/>
</dbReference>
<comment type="pathway">
    <text evidence="2 10 12">Cofactor biosynthesis; thiamine diphosphate biosynthesis; thiamine phosphate from 4-amino-2-methyl-5-diphosphomethylpyrimidine and 4-methyl-5-(2-phosphoethyl)-thiazole: step 1/1.</text>
</comment>
<dbReference type="Gene3D" id="3.20.20.70">
    <property type="entry name" value="Aldolase class I"/>
    <property type="match status" value="1"/>
</dbReference>
<dbReference type="GO" id="GO:0004789">
    <property type="term" value="F:thiamine-phosphate diphosphorylase activity"/>
    <property type="evidence" value="ECO:0007669"/>
    <property type="project" value="UniProtKB-UniRule"/>
</dbReference>
<dbReference type="InterPro" id="IPR034291">
    <property type="entry name" value="TMP_synthase"/>
</dbReference>
<evidence type="ECO:0000256" key="1">
    <source>
        <dbReference type="ARBA" id="ARBA00003814"/>
    </source>
</evidence>
<evidence type="ECO:0000259" key="13">
    <source>
        <dbReference type="Pfam" id="PF02581"/>
    </source>
</evidence>
<dbReference type="GO" id="GO:0009228">
    <property type="term" value="P:thiamine biosynthetic process"/>
    <property type="evidence" value="ECO:0007669"/>
    <property type="project" value="UniProtKB-KW"/>
</dbReference>
<feature type="binding site" evidence="10">
    <location>
        <position position="110"/>
    </location>
    <ligand>
        <name>4-amino-2-methyl-5-(diphosphooxymethyl)pyrimidine</name>
        <dbReference type="ChEBI" id="CHEBI:57841"/>
    </ligand>
</feature>
<evidence type="ECO:0000256" key="9">
    <source>
        <dbReference type="ARBA" id="ARBA00047883"/>
    </source>
</evidence>
<keyword evidence="6 10" id="KW-0784">Thiamine biosynthesis</keyword>
<dbReference type="HAMAP" id="MF_00097">
    <property type="entry name" value="TMP_synthase"/>
    <property type="match status" value="1"/>
</dbReference>
<keyword evidence="5 10" id="KW-0460">Magnesium</keyword>
<reference evidence="14 15" key="1">
    <citation type="journal article" date="2011" name="J. Bacteriol.">
        <title>Genome sequence of the mercury-methylating and pleomorphic Desulfovibrio africanus Strain Walvis Bay.</title>
        <authorList>
            <person name="Brown S.D."/>
            <person name="Wall J.D."/>
            <person name="Kucken A.M."/>
            <person name="Gilmour C.C."/>
            <person name="Podar M."/>
            <person name="Brandt C.C."/>
            <person name="Teshima H."/>
            <person name="Detter J.C."/>
            <person name="Han C.S."/>
            <person name="Land M.L."/>
            <person name="Lucas S."/>
            <person name="Han J."/>
            <person name="Pennacchio L."/>
            <person name="Nolan M."/>
            <person name="Pitluck S."/>
            <person name="Woyke T."/>
            <person name="Goodwin L."/>
            <person name="Palumbo A.V."/>
            <person name="Elias D.A."/>
        </authorList>
    </citation>
    <scope>NUCLEOTIDE SEQUENCE [LARGE SCALE GENOMIC DNA]</scope>
    <source>
        <strain evidence="14 15">Walvis Bay</strain>
    </source>
</reference>
<evidence type="ECO:0000256" key="7">
    <source>
        <dbReference type="ARBA" id="ARBA00047334"/>
    </source>
</evidence>
<evidence type="ECO:0000313" key="14">
    <source>
        <dbReference type="EMBL" id="EGJ51605.1"/>
    </source>
</evidence>
<name>F3Z463_DESAF</name>
<evidence type="ECO:0000256" key="6">
    <source>
        <dbReference type="ARBA" id="ARBA00022977"/>
    </source>
</evidence>
<dbReference type="Pfam" id="PF02581">
    <property type="entry name" value="TMP-TENI"/>
    <property type="match status" value="1"/>
</dbReference>
<feature type="binding site" evidence="10">
    <location>
        <begin position="188"/>
        <end position="189"/>
    </location>
    <ligand>
        <name>2-[(2R,5Z)-2-carboxy-4-methylthiazol-5(2H)-ylidene]ethyl phosphate</name>
        <dbReference type="ChEBI" id="CHEBI:62899"/>
    </ligand>
</feature>
<gene>
    <name evidence="10" type="primary">thiE</name>
    <name evidence="14" type="ORF">Desaf_3315</name>
</gene>
<dbReference type="HOGENOM" id="CLU_018272_3_2_7"/>
<dbReference type="CDD" id="cd00564">
    <property type="entry name" value="TMP_TenI"/>
    <property type="match status" value="1"/>
</dbReference>
<feature type="binding site" evidence="10">
    <location>
        <begin position="136"/>
        <end position="138"/>
    </location>
    <ligand>
        <name>2-[(2R,5Z)-2-carboxy-4-methylthiazol-5(2H)-ylidene]ethyl phosphate</name>
        <dbReference type="ChEBI" id="CHEBI:62899"/>
    </ligand>
</feature>
<dbReference type="STRING" id="690850.Desaf_3315"/>
<keyword evidence="3 10" id="KW-0808">Transferase</keyword>
<evidence type="ECO:0000256" key="4">
    <source>
        <dbReference type="ARBA" id="ARBA00022723"/>
    </source>
</evidence>
<feature type="binding site" evidence="10">
    <location>
        <position position="168"/>
    </location>
    <ligand>
        <name>2-[(2R,5Z)-2-carboxy-4-methylthiazol-5(2H)-ylidene]ethyl phosphate</name>
        <dbReference type="ChEBI" id="CHEBI:62899"/>
    </ligand>
</feature>
<dbReference type="EC" id="2.5.1.3" evidence="10"/>
<evidence type="ECO:0000256" key="11">
    <source>
        <dbReference type="RuleBase" id="RU003826"/>
    </source>
</evidence>
<feature type="binding site" evidence="10">
    <location>
        <position position="71"/>
    </location>
    <ligand>
        <name>4-amino-2-methyl-5-(diphosphooxymethyl)pyrimidine</name>
        <dbReference type="ChEBI" id="CHEBI:57841"/>
    </ligand>
</feature>
<evidence type="ECO:0000256" key="5">
    <source>
        <dbReference type="ARBA" id="ARBA00022842"/>
    </source>
</evidence>
<keyword evidence="4 10" id="KW-0479">Metal-binding</keyword>
<dbReference type="InterPro" id="IPR013785">
    <property type="entry name" value="Aldolase_TIM"/>
</dbReference>
<sequence>MSRSFDLSVYLVTDRPLCQGRDLLDIVGQAVRGGVSMVQLREKMADTREFVELARALKAMLAPQGVPLLINDRVDVALAAGADGVHVGQGDMHVLDVRRILGPRAILGLSTDTLEQVLEAEGLPVDYYGVGPVFPTSTKTDFSHQPWGIEGLRRLRPRISRPMVGIGGVDVGNAARIVSAGAEGVAVVSAICSAPSPKDAARALAKAVAVGRGS</sequence>
<evidence type="ECO:0000256" key="3">
    <source>
        <dbReference type="ARBA" id="ARBA00022679"/>
    </source>
</evidence>
<protein>
    <recommendedName>
        <fullName evidence="10">Thiamine-phosphate synthase</fullName>
        <shortName evidence="10">TP synthase</shortName>
        <shortName evidence="10">TPS</shortName>
        <ecNumber evidence="10">2.5.1.3</ecNumber>
    </recommendedName>
    <alternativeName>
        <fullName evidence="10">Thiamine-phosphate pyrophosphorylase</fullName>
        <shortName evidence="10">TMP pyrophosphorylase</shortName>
        <shortName evidence="10">TMP-PPase</shortName>
    </alternativeName>
</protein>
<feature type="binding site" evidence="10">
    <location>
        <begin position="39"/>
        <end position="43"/>
    </location>
    <ligand>
        <name>4-amino-2-methyl-5-(diphosphooxymethyl)pyrimidine</name>
        <dbReference type="ChEBI" id="CHEBI:57841"/>
    </ligand>
</feature>
<dbReference type="InterPro" id="IPR022998">
    <property type="entry name" value="ThiamineP_synth_TenI"/>
</dbReference>
<keyword evidence="15" id="KW-1185">Reference proteome</keyword>
<dbReference type="PANTHER" id="PTHR20857">
    <property type="entry name" value="THIAMINE-PHOSPHATE PYROPHOSPHORYLASE"/>
    <property type="match status" value="1"/>
</dbReference>
<proteinExistence type="inferred from homology"/>
<dbReference type="KEGG" id="daf:Desaf_3315"/>
<dbReference type="FunFam" id="3.20.20.70:FF:000096">
    <property type="entry name" value="Thiamine-phosphate synthase"/>
    <property type="match status" value="1"/>
</dbReference>
<evidence type="ECO:0000256" key="2">
    <source>
        <dbReference type="ARBA" id="ARBA00005165"/>
    </source>
</evidence>
<dbReference type="AlphaFoldDB" id="F3Z463"/>
<evidence type="ECO:0000256" key="12">
    <source>
        <dbReference type="RuleBase" id="RU004253"/>
    </source>
</evidence>
<dbReference type="eggNOG" id="COG0352">
    <property type="taxonomic scope" value="Bacteria"/>
</dbReference>
<dbReference type="GO" id="GO:0005737">
    <property type="term" value="C:cytoplasm"/>
    <property type="evidence" value="ECO:0007669"/>
    <property type="project" value="TreeGrafter"/>
</dbReference>
<comment type="function">
    <text evidence="1 10">Condenses 4-methyl-5-(beta-hydroxyethyl)thiazole monophosphate (THZ-P) and 2-methyl-4-amino-5-hydroxymethyl pyrimidine pyrophosphate (HMP-PP) to form thiamine monophosphate (TMP).</text>
</comment>
<feature type="binding site" evidence="10">
    <location>
        <position position="91"/>
    </location>
    <ligand>
        <name>Mg(2+)</name>
        <dbReference type="ChEBI" id="CHEBI:18420"/>
    </ligand>
</feature>
<dbReference type="UniPathway" id="UPA00060">
    <property type="reaction ID" value="UER00141"/>
</dbReference>
<comment type="similarity">
    <text evidence="10 11">Belongs to the thiamine-phosphate synthase family.</text>
</comment>
<dbReference type="InterPro" id="IPR036206">
    <property type="entry name" value="ThiamineP_synth_sf"/>
</dbReference>
<dbReference type="RefSeq" id="WP_014261227.1">
    <property type="nucleotide sequence ID" value="NC_016629.1"/>
</dbReference>